<feature type="compositionally biased region" description="Basic and acidic residues" evidence="1">
    <location>
        <begin position="869"/>
        <end position="884"/>
    </location>
</feature>
<feature type="compositionally biased region" description="Polar residues" evidence="1">
    <location>
        <begin position="849"/>
        <end position="863"/>
    </location>
</feature>
<evidence type="ECO:0000256" key="1">
    <source>
        <dbReference type="SAM" id="MobiDB-lite"/>
    </source>
</evidence>
<evidence type="ECO:0000313" key="4">
    <source>
        <dbReference type="Proteomes" id="UP000194873"/>
    </source>
</evidence>
<dbReference type="GO" id="GO:0090313">
    <property type="term" value="P:regulation of protein targeting to membrane"/>
    <property type="evidence" value="ECO:0007669"/>
    <property type="project" value="TreeGrafter"/>
</dbReference>
<dbReference type="Proteomes" id="UP000194873">
    <property type="component" value="Unassembled WGS sequence"/>
</dbReference>
<keyword evidence="2" id="KW-1133">Transmembrane helix</keyword>
<reference evidence="3 4" key="1">
    <citation type="submission" date="2017-01" db="EMBL/GenBank/DDBJ databases">
        <title>A new Hymenobacter.</title>
        <authorList>
            <person name="Liang Y."/>
            <person name="Feng F."/>
        </authorList>
    </citation>
    <scope>NUCLEOTIDE SEQUENCE [LARGE SCALE GENOMIC DNA]</scope>
    <source>
        <strain evidence="3">MIMBbqt21</strain>
    </source>
</reference>
<name>A0A243WD05_9BACT</name>
<evidence type="ECO:0000313" key="3">
    <source>
        <dbReference type="EMBL" id="OUJ73549.1"/>
    </source>
</evidence>
<feature type="transmembrane region" description="Helical" evidence="2">
    <location>
        <begin position="43"/>
        <end position="65"/>
    </location>
</feature>
<protein>
    <submittedName>
        <fullName evidence="3">Uncharacterized protein</fullName>
    </submittedName>
</protein>
<dbReference type="GO" id="GO:0005886">
    <property type="term" value="C:plasma membrane"/>
    <property type="evidence" value="ECO:0007669"/>
    <property type="project" value="TreeGrafter"/>
</dbReference>
<keyword evidence="2" id="KW-0812">Transmembrane</keyword>
<keyword evidence="4" id="KW-1185">Reference proteome</keyword>
<gene>
    <name evidence="3" type="ORF">BXP70_14235</name>
</gene>
<dbReference type="PANTHER" id="PTHR30441">
    <property type="entry name" value="DUF748 DOMAIN-CONTAINING PROTEIN"/>
    <property type="match status" value="1"/>
</dbReference>
<dbReference type="InterPro" id="IPR052894">
    <property type="entry name" value="AsmA-related"/>
</dbReference>
<accession>A0A243WD05</accession>
<keyword evidence="2" id="KW-0472">Membrane</keyword>
<dbReference type="EMBL" id="MTSE01000006">
    <property type="protein sequence ID" value="OUJ73549.1"/>
    <property type="molecule type" value="Genomic_DNA"/>
</dbReference>
<dbReference type="PANTHER" id="PTHR30441:SF8">
    <property type="entry name" value="DUF748 DOMAIN-CONTAINING PROTEIN"/>
    <property type="match status" value="1"/>
</dbReference>
<feature type="region of interest" description="Disordered" evidence="1">
    <location>
        <begin position="833"/>
        <end position="895"/>
    </location>
</feature>
<comment type="caution">
    <text evidence="3">The sequence shown here is derived from an EMBL/GenBank/DDBJ whole genome shotgun (WGS) entry which is preliminary data.</text>
</comment>
<proteinExistence type="predicted"/>
<sequence>MVGLFDSAKKTTTFGKDFLGWKEDQNLKGFIASIFGLRSKAKFFFKSVLLGLFVLLGSIFLGVWLGKDHIIGLFVQEANQHLRTPVRVRKIDLSLLDQFPRISITLHDVVVSGSLAQDTVPLARARTLYCAFNVWDLVAKQYRVRAVSVVDGQVQVRLDTHGKPNYEVIRTGSSNEEASSQGGKAFGFALENIRVRRVAVTYTDLARQQHITAQTSDLRAKLTLENDRVAIQATGATYVQAIRLGDDEYVRDKYLKVKADMVVDRHGRLLTLKPSEVQIGPAAYGVAGTIGYAGATTLDLRFKGHHTNVQSIVALLPPRMARRYEVYRSQGEVYFGGTVRGLMTAHDDPAVAMRFGCRDASFYHEQYAEGAEHVFLTGTFNNGREHALRTSTLALAQVRGTLQGRPFTGDLLYENFVDPSVQVKLQADLDVGRVLRFYPVAAVHSGSGEAKLAFQFTGNLRQFRSQPTAAAIQSAGELTLQNVRLQLRNFAQPFTNLTGTFRLQHNDVTVPRFSGRLGRSDFRVQGVGRNGLGWLLLPQQPLVAKAEFASSLLDFDQLLRVHITSNGVTRGKQAPRKASPYEFTVSPTLSLDLNTSVRHVRFRRFRGRNLRGVIRVHNQIVSSPDLGIAAITGQATVRGYVDARQPKFLKVSTTMGCSQLPLDSLFYVFEDFGQHFITARHLRGSLTASAESDMYFDRQLTPLTDRLEAEVRATVRNGELNNFQPLQKLSMIASREKLRHLRFAELTNNFYIQSRTVYLPEMEVRSNVRAASLLRVTGTHTFDQQMDYHLSIPLLPGLLRRANGTATGPSLLLAIQGTEDDFRVSYDRARVQANRATASPSASARLPESTGTVRRTATNNSQLPPVKPTEPRKLFEIKKPEKKQVQPQPGEDFGF</sequence>
<evidence type="ECO:0000256" key="2">
    <source>
        <dbReference type="SAM" id="Phobius"/>
    </source>
</evidence>
<organism evidence="3 4">
    <name type="scientific">Hymenobacter crusticola</name>
    <dbReference type="NCBI Taxonomy" id="1770526"/>
    <lineage>
        <taxon>Bacteria</taxon>
        <taxon>Pseudomonadati</taxon>
        <taxon>Bacteroidota</taxon>
        <taxon>Cytophagia</taxon>
        <taxon>Cytophagales</taxon>
        <taxon>Hymenobacteraceae</taxon>
        <taxon>Hymenobacter</taxon>
    </lineage>
</organism>
<dbReference type="AlphaFoldDB" id="A0A243WD05"/>
<dbReference type="OrthoDB" id="1489065at2"/>